<organism evidence="1">
    <name type="scientific">Anguilla anguilla</name>
    <name type="common">European freshwater eel</name>
    <name type="synonym">Muraena anguilla</name>
    <dbReference type="NCBI Taxonomy" id="7936"/>
    <lineage>
        <taxon>Eukaryota</taxon>
        <taxon>Metazoa</taxon>
        <taxon>Chordata</taxon>
        <taxon>Craniata</taxon>
        <taxon>Vertebrata</taxon>
        <taxon>Euteleostomi</taxon>
        <taxon>Actinopterygii</taxon>
        <taxon>Neopterygii</taxon>
        <taxon>Teleostei</taxon>
        <taxon>Anguilliformes</taxon>
        <taxon>Anguillidae</taxon>
        <taxon>Anguilla</taxon>
    </lineage>
</organism>
<name>A0A0E9T5Y9_ANGAN</name>
<protein>
    <submittedName>
        <fullName evidence="1">Uncharacterized protein</fullName>
    </submittedName>
</protein>
<proteinExistence type="predicted"/>
<sequence length="42" mass="4795">MRAEWLPFICIQTSRALGRSSLVLNLKKLQSLHFQNSAVSHI</sequence>
<reference evidence="1" key="2">
    <citation type="journal article" date="2015" name="Fish Shellfish Immunol.">
        <title>Early steps in the European eel (Anguilla anguilla)-Vibrio vulnificus interaction in the gills: Role of the RtxA13 toxin.</title>
        <authorList>
            <person name="Callol A."/>
            <person name="Pajuelo D."/>
            <person name="Ebbesson L."/>
            <person name="Teles M."/>
            <person name="MacKenzie S."/>
            <person name="Amaro C."/>
        </authorList>
    </citation>
    <scope>NUCLEOTIDE SEQUENCE</scope>
</reference>
<dbReference type="AlphaFoldDB" id="A0A0E9T5Y9"/>
<evidence type="ECO:0000313" key="1">
    <source>
        <dbReference type="EMBL" id="JAH48370.1"/>
    </source>
</evidence>
<accession>A0A0E9T5Y9</accession>
<reference evidence="1" key="1">
    <citation type="submission" date="2014-11" db="EMBL/GenBank/DDBJ databases">
        <authorList>
            <person name="Amaro Gonzalez C."/>
        </authorList>
    </citation>
    <scope>NUCLEOTIDE SEQUENCE</scope>
</reference>
<dbReference type="EMBL" id="GBXM01060207">
    <property type="protein sequence ID" value="JAH48370.1"/>
    <property type="molecule type" value="Transcribed_RNA"/>
</dbReference>